<feature type="domain" description="AB hydrolase-1" evidence="2">
    <location>
        <begin position="29"/>
        <end position="262"/>
    </location>
</feature>
<comment type="caution">
    <text evidence="3">The sequence shown here is derived from an EMBL/GenBank/DDBJ whole genome shotgun (WGS) entry which is preliminary data.</text>
</comment>
<name>A0ABP9I421_9ACTN</name>
<dbReference type="SUPFAM" id="SSF53474">
    <property type="entry name" value="alpha/beta-Hydrolases"/>
    <property type="match status" value="1"/>
</dbReference>
<accession>A0ABP9I421</accession>
<gene>
    <name evidence="3" type="ORF">GCM10023205_67280</name>
</gene>
<keyword evidence="1 3" id="KW-0378">Hydrolase</keyword>
<dbReference type="EMBL" id="BAABHS010000033">
    <property type="protein sequence ID" value="GAA4987137.1"/>
    <property type="molecule type" value="Genomic_DNA"/>
</dbReference>
<organism evidence="3 4">
    <name type="scientific">Yinghuangia aomiensis</name>
    <dbReference type="NCBI Taxonomy" id="676205"/>
    <lineage>
        <taxon>Bacteria</taxon>
        <taxon>Bacillati</taxon>
        <taxon>Actinomycetota</taxon>
        <taxon>Actinomycetes</taxon>
        <taxon>Kitasatosporales</taxon>
        <taxon>Streptomycetaceae</taxon>
        <taxon>Yinghuangia</taxon>
    </lineage>
</organism>
<dbReference type="RefSeq" id="WP_345679569.1">
    <property type="nucleotide sequence ID" value="NZ_BAABHS010000033.1"/>
</dbReference>
<dbReference type="InterPro" id="IPR000073">
    <property type="entry name" value="AB_hydrolase_1"/>
</dbReference>
<evidence type="ECO:0000259" key="2">
    <source>
        <dbReference type="Pfam" id="PF12697"/>
    </source>
</evidence>
<sequence length="272" mass="30291">MLSVQLNGHTIDYDVSGPRSGAADAHPPLLLLTGWCQDHRLFRRVVDLLSEGRRVIRMDWRGHGADRSETGEFGPAEQADDAIALLDHLGVEQVVPVSTSHGGWANLEIADRLGAARIPRVVVIDWLMLEAPADFLAGLRVSYHPETWREGRQALFDEWLAAADCPPVTEHLTEEMGGFGFEMWARSCRVIEAAYLKWGSPRARMAAFEEPRPIVHLYSQPAFEGYHDVQREFSVGNPWFSSEWLAGHTHFPTLESPAEISARILAFADGSA</sequence>
<dbReference type="Gene3D" id="3.40.50.1820">
    <property type="entry name" value="alpha/beta hydrolase"/>
    <property type="match status" value="1"/>
</dbReference>
<dbReference type="Gene3D" id="1.10.210.20">
    <property type="match status" value="1"/>
</dbReference>
<dbReference type="InterPro" id="IPR029058">
    <property type="entry name" value="AB_hydrolase_fold"/>
</dbReference>
<dbReference type="InterPro" id="IPR050266">
    <property type="entry name" value="AB_hydrolase_sf"/>
</dbReference>
<keyword evidence="4" id="KW-1185">Reference proteome</keyword>
<dbReference type="PANTHER" id="PTHR43798">
    <property type="entry name" value="MONOACYLGLYCEROL LIPASE"/>
    <property type="match status" value="1"/>
</dbReference>
<evidence type="ECO:0000313" key="4">
    <source>
        <dbReference type="Proteomes" id="UP001500466"/>
    </source>
</evidence>
<dbReference type="GO" id="GO:0016787">
    <property type="term" value="F:hydrolase activity"/>
    <property type="evidence" value="ECO:0007669"/>
    <property type="project" value="UniProtKB-KW"/>
</dbReference>
<reference evidence="4" key="1">
    <citation type="journal article" date="2019" name="Int. J. Syst. Evol. Microbiol.">
        <title>The Global Catalogue of Microorganisms (GCM) 10K type strain sequencing project: providing services to taxonomists for standard genome sequencing and annotation.</title>
        <authorList>
            <consortium name="The Broad Institute Genomics Platform"/>
            <consortium name="The Broad Institute Genome Sequencing Center for Infectious Disease"/>
            <person name="Wu L."/>
            <person name="Ma J."/>
        </authorList>
    </citation>
    <scope>NUCLEOTIDE SEQUENCE [LARGE SCALE GENOMIC DNA]</scope>
    <source>
        <strain evidence="4">JCM 17986</strain>
    </source>
</reference>
<evidence type="ECO:0000256" key="1">
    <source>
        <dbReference type="ARBA" id="ARBA00022801"/>
    </source>
</evidence>
<dbReference type="Proteomes" id="UP001500466">
    <property type="component" value="Unassembled WGS sequence"/>
</dbReference>
<dbReference type="PANTHER" id="PTHR43798:SF31">
    <property type="entry name" value="AB HYDROLASE SUPERFAMILY PROTEIN YCLE"/>
    <property type="match status" value="1"/>
</dbReference>
<protein>
    <submittedName>
        <fullName evidence="3">Alpha/beta hydrolase</fullName>
    </submittedName>
</protein>
<evidence type="ECO:0000313" key="3">
    <source>
        <dbReference type="EMBL" id="GAA4987137.1"/>
    </source>
</evidence>
<dbReference type="Pfam" id="PF12697">
    <property type="entry name" value="Abhydrolase_6"/>
    <property type="match status" value="1"/>
</dbReference>
<proteinExistence type="predicted"/>